<keyword evidence="1" id="KW-1133">Transmembrane helix</keyword>
<dbReference type="Proteomes" id="UP001146336">
    <property type="component" value="Unassembled WGS sequence"/>
</dbReference>
<keyword evidence="3" id="KW-1185">Reference proteome</keyword>
<evidence type="ECO:0008006" key="4">
    <source>
        <dbReference type="Google" id="ProtNLM"/>
    </source>
</evidence>
<protein>
    <recommendedName>
        <fullName evidence="4">MFS transporter</fullName>
    </recommendedName>
</protein>
<accession>A0ABT6D1B0</accession>
<comment type="caution">
    <text evidence="2">The sequence shown here is derived from an EMBL/GenBank/DDBJ whole genome shotgun (WGS) entry which is preliminary data.</text>
</comment>
<reference evidence="2" key="1">
    <citation type="submission" date="2023-03" db="EMBL/GenBank/DDBJ databases">
        <title>Comparative genomics of Weissella fermenti BK2, and weissella type species.</title>
        <authorList>
            <person name="Lee J.K."/>
            <person name="Baek J.H."/>
            <person name="Kim J.M."/>
            <person name="Choi D.G."/>
            <person name="Jeon C.O."/>
        </authorList>
    </citation>
    <scope>NUCLEOTIDE SEQUENCE</scope>
    <source>
        <strain evidence="2">BK2</strain>
    </source>
</reference>
<sequence>MIVSSVNYRKRYWVMRLNVALTVMFVTFNLGSTLMINTAM</sequence>
<dbReference type="RefSeq" id="WP_264329972.1">
    <property type="nucleotide sequence ID" value="NZ_JAOZFC020000001.1"/>
</dbReference>
<proteinExistence type="predicted"/>
<evidence type="ECO:0000256" key="1">
    <source>
        <dbReference type="SAM" id="Phobius"/>
    </source>
</evidence>
<evidence type="ECO:0000313" key="3">
    <source>
        <dbReference type="Proteomes" id="UP001146336"/>
    </source>
</evidence>
<keyword evidence="1" id="KW-0812">Transmembrane</keyword>
<evidence type="ECO:0000313" key="2">
    <source>
        <dbReference type="EMBL" id="MDF9299256.1"/>
    </source>
</evidence>
<keyword evidence="1" id="KW-0472">Membrane</keyword>
<feature type="transmembrane region" description="Helical" evidence="1">
    <location>
        <begin position="12"/>
        <end position="36"/>
    </location>
</feature>
<dbReference type="EMBL" id="JAOZFC020000001">
    <property type="protein sequence ID" value="MDF9299256.1"/>
    <property type="molecule type" value="Genomic_DNA"/>
</dbReference>
<name>A0ABT6D1B0_9LACO</name>
<organism evidence="2 3">
    <name type="scientific">Weissella fermenti</name>
    <dbReference type="NCBI Taxonomy" id="2987699"/>
    <lineage>
        <taxon>Bacteria</taxon>
        <taxon>Bacillati</taxon>
        <taxon>Bacillota</taxon>
        <taxon>Bacilli</taxon>
        <taxon>Lactobacillales</taxon>
        <taxon>Lactobacillaceae</taxon>
        <taxon>Weissella</taxon>
    </lineage>
</organism>
<gene>
    <name evidence="2" type="ORF">OIT47_002890</name>
</gene>